<gene>
    <name evidence="2" type="ORF">E0L32_006803</name>
</gene>
<dbReference type="GO" id="GO:0042578">
    <property type="term" value="F:phosphoric ester hydrolase activity"/>
    <property type="evidence" value="ECO:0007669"/>
    <property type="project" value="UniProtKB-ARBA"/>
</dbReference>
<keyword evidence="1" id="KW-0378">Hydrolase</keyword>
<dbReference type="EMBL" id="SKBQ01000040">
    <property type="protein sequence ID" value="TPX12391.1"/>
    <property type="molecule type" value="Genomic_DNA"/>
</dbReference>
<dbReference type="InParanoid" id="A0A507B5T4"/>
<name>A0A507B5T4_9PEZI</name>
<dbReference type="AlphaFoldDB" id="A0A507B5T4"/>
<dbReference type="OrthoDB" id="5135119at2759"/>
<dbReference type="InterPro" id="IPR017850">
    <property type="entry name" value="Alkaline_phosphatase_core_sf"/>
</dbReference>
<keyword evidence="3" id="KW-1185">Reference proteome</keyword>
<dbReference type="Gene3D" id="3.40.720.10">
    <property type="entry name" value="Alkaline Phosphatase, subunit A"/>
    <property type="match status" value="1"/>
</dbReference>
<evidence type="ECO:0000313" key="3">
    <source>
        <dbReference type="Proteomes" id="UP000319257"/>
    </source>
</evidence>
<accession>A0A507B5T4</accession>
<protein>
    <recommendedName>
        <fullName evidence="4">Phospholipase C</fullName>
    </recommendedName>
</protein>
<comment type="caution">
    <text evidence="2">The sequence shown here is derived from an EMBL/GenBank/DDBJ whole genome shotgun (WGS) entry which is preliminary data.</text>
</comment>
<dbReference type="GeneID" id="41974250"/>
<dbReference type="CDD" id="cd16014">
    <property type="entry name" value="PLC"/>
    <property type="match status" value="1"/>
</dbReference>
<dbReference type="Pfam" id="PF04185">
    <property type="entry name" value="Phosphoesterase"/>
    <property type="match status" value="1"/>
</dbReference>
<proteinExistence type="predicted"/>
<evidence type="ECO:0008006" key="4">
    <source>
        <dbReference type="Google" id="ProtNLM"/>
    </source>
</evidence>
<reference evidence="2 3" key="1">
    <citation type="submission" date="2019-06" db="EMBL/GenBank/DDBJ databases">
        <title>Draft genome sequence of the filamentous fungus Phialemoniopsis curvata isolated from diesel fuel.</title>
        <authorList>
            <person name="Varaljay V.A."/>
            <person name="Lyon W.J."/>
            <person name="Crouch A.L."/>
            <person name="Drake C.E."/>
            <person name="Hollomon J.M."/>
            <person name="Nadeau L.J."/>
            <person name="Nunn H.S."/>
            <person name="Stevenson B.S."/>
            <person name="Bojanowski C.L."/>
            <person name="Crookes-Goodson W.J."/>
        </authorList>
    </citation>
    <scope>NUCLEOTIDE SEQUENCE [LARGE SCALE GENOMIC DNA]</scope>
    <source>
        <strain evidence="2 3">D216</strain>
    </source>
</reference>
<organism evidence="2 3">
    <name type="scientific">Thyridium curvatum</name>
    <dbReference type="NCBI Taxonomy" id="1093900"/>
    <lineage>
        <taxon>Eukaryota</taxon>
        <taxon>Fungi</taxon>
        <taxon>Dikarya</taxon>
        <taxon>Ascomycota</taxon>
        <taxon>Pezizomycotina</taxon>
        <taxon>Sordariomycetes</taxon>
        <taxon>Sordariomycetidae</taxon>
        <taxon>Thyridiales</taxon>
        <taxon>Thyridiaceae</taxon>
        <taxon>Thyridium</taxon>
    </lineage>
</organism>
<dbReference type="PANTHER" id="PTHR31956">
    <property type="entry name" value="NON-SPECIFIC PHOSPHOLIPASE C4-RELATED"/>
    <property type="match status" value="1"/>
</dbReference>
<dbReference type="RefSeq" id="XP_030994102.1">
    <property type="nucleotide sequence ID" value="XM_031141476.1"/>
</dbReference>
<evidence type="ECO:0000313" key="2">
    <source>
        <dbReference type="EMBL" id="TPX12391.1"/>
    </source>
</evidence>
<dbReference type="STRING" id="1093900.A0A507B5T4"/>
<dbReference type="Proteomes" id="UP000319257">
    <property type="component" value="Unassembled WGS sequence"/>
</dbReference>
<sequence length="687" mass="75257">MQDTVPRAVSLNIASERTDGAGNVVSHPPGGTAMYVRSMAAADLVHSAPTARQPDRLLPKHPDLAAIMAVLSKLASVASVVPVLIGLVHAGSLADIDHVVLFMQENRAFDHYFGTMAGVRGFSDPNVQVNGNRTVWQQTVDDTKYLKPWYLNYLGGDWLNATQCMNAGSNGWNANQLAMNHGANDMWAIKNTPWSWGHFRRSDIPVHFDIAEGWTIGDMYQESVIASTNPNRVTWVSGSINAPGSPQNKSEGGYPYIDNNETPGCDKDGINCYPLKWKTAGDIYSAQNVTWQVYQDADNFDDNPFAWFGQFQTAPQGSDMHSRGMQGLTLNTFYEQAANGTLPAVSYIVGPAQLSEHPQYSPRDGVWLQKKIVEAVMSSPAYARTALIISYDETGGFGDHVTPYHAPDGTPGEWIQDPWAGLGRVPTGPGFRVPFFIVSPWTRGGKVFTEHADHNSQLLFVEKWQAAKGRDVRTDEMPAWRREHMSDLVAAFDFDNPDLSLPQISYAIPPHQTNGQLDGAAYCTSKYPVQRPPVPYSGQPGAVEDVPALSEEGFKEMRGMLTEGRYLVLESGAAALANPRNDSARAVTSAATQKHDDKAQRWVAHADVIGGDMFRFSSALDGRWLAPNGKMISDKSKAGSFQVAYAPSKGYSLKSKCGVWLSAGQDGKIAWAHEAAYWKAYSVTYKN</sequence>
<dbReference type="PANTHER" id="PTHR31956:SF1">
    <property type="entry name" value="NON-SPECIFIC PHOSPHOLIPASE C1"/>
    <property type="match status" value="1"/>
</dbReference>
<evidence type="ECO:0000256" key="1">
    <source>
        <dbReference type="ARBA" id="ARBA00022801"/>
    </source>
</evidence>
<dbReference type="InterPro" id="IPR007312">
    <property type="entry name" value="Phosphoesterase"/>
</dbReference>